<name>A0A0F4GYZ7_9PEZI</name>
<feature type="compositionally biased region" description="Polar residues" evidence="1">
    <location>
        <begin position="454"/>
        <end position="466"/>
    </location>
</feature>
<dbReference type="AlphaFoldDB" id="A0A0F4GYZ7"/>
<feature type="region of interest" description="Disordered" evidence="1">
    <location>
        <begin position="1"/>
        <end position="53"/>
    </location>
</feature>
<sequence length="711" mass="77118">MAHWWAMNQRDKGSGTSANGFGQVTQQEKSVSRDTSMTDTFTTAPQPGESRDQGLMASIHAPKHAPSEGSGLRSTEAVAQHQQSAMQQHPMVGNGFHAAATRPLEHPPLLSGQRYRIIDPAPDSTPKRVFAIPSPSGQYRDQELSFGKGGGLSQEMKDTLVEVPAPDRATVGTIYEIKPDGTAAPVTFIPSDTVWYQPRGGSVLSPYLGITGVRSGPSDRGSAVVPSAAAVRQPQNVNSSAGGLGVPSTSVSSAGQQATSNNFWRRCAAPVVPKPSPVDFAAALQQATAKSDPKAAPFVLPAGQQPTSTAFSQQNVVSGFGVPSSSASSQTGQHAVSKPFAQRAVAEVDSKPATFSFGSDYKTCQPSTYTGQKPAFNFGQPSSSWFGQPSARPVTAFGPPWGTFFGRPVVPPKESTWSFERPSQPSQPSSSQPSSSAMQPSSVSDTVKHGKVRNPSQALQQSSPKSIKQELEDGEILDLSPWSRRSEMQPRSPAPFKFNPPALVPTPKAAPPPASQPAPQAAPRQPIPQSVLRQADKAHNDNFDDLVVKQRQSLRNIAADKIRAKKGSLRVVIKAWESVLEEMKRNGLGLGFNDSKAPTAPKAPDPKPTKKRKQRGQAHNTISHNEVHELAREAAQEERNGRQMVQAMALQLRQSRDERQPRQYHPSSYESAQQRDDRLRSQALFSRQLHQDRRDEQKRQLRLRQNEEGRW</sequence>
<feature type="compositionally biased region" description="Basic and acidic residues" evidence="1">
    <location>
        <begin position="534"/>
        <end position="544"/>
    </location>
</feature>
<evidence type="ECO:0000256" key="1">
    <source>
        <dbReference type="SAM" id="MobiDB-lite"/>
    </source>
</evidence>
<evidence type="ECO:0000313" key="2">
    <source>
        <dbReference type="EMBL" id="KJY02268.1"/>
    </source>
</evidence>
<reference evidence="2 3" key="1">
    <citation type="submission" date="2015-03" db="EMBL/GenBank/DDBJ databases">
        <title>RNA-seq based gene annotation and comparative genomics of four Zymoseptoria species reveal species-specific pathogenicity related genes and transposable element activity.</title>
        <authorList>
            <person name="Grandaubert J."/>
            <person name="Bhattacharyya A."/>
            <person name="Stukenbrock E.H."/>
        </authorList>
    </citation>
    <scope>NUCLEOTIDE SEQUENCE [LARGE SCALE GENOMIC DNA]</scope>
    <source>
        <strain evidence="2 3">Zb18110</strain>
    </source>
</reference>
<feature type="region of interest" description="Disordered" evidence="1">
    <location>
        <begin position="234"/>
        <end position="253"/>
    </location>
</feature>
<accession>A0A0F4GYZ7</accession>
<keyword evidence="3" id="KW-1185">Reference proteome</keyword>
<organism evidence="2 3">
    <name type="scientific">Zymoseptoria brevis</name>
    <dbReference type="NCBI Taxonomy" id="1047168"/>
    <lineage>
        <taxon>Eukaryota</taxon>
        <taxon>Fungi</taxon>
        <taxon>Dikarya</taxon>
        <taxon>Ascomycota</taxon>
        <taxon>Pezizomycotina</taxon>
        <taxon>Dothideomycetes</taxon>
        <taxon>Dothideomycetidae</taxon>
        <taxon>Mycosphaerellales</taxon>
        <taxon>Mycosphaerellaceae</taxon>
        <taxon>Zymoseptoria</taxon>
    </lineage>
</organism>
<feature type="compositionally biased region" description="Basic and acidic residues" evidence="1">
    <location>
        <begin position="689"/>
        <end position="711"/>
    </location>
</feature>
<gene>
    <name evidence="2" type="ORF">TI39_contig70g00002</name>
</gene>
<feature type="compositionally biased region" description="Low complexity" evidence="1">
    <location>
        <begin position="517"/>
        <end position="529"/>
    </location>
</feature>
<evidence type="ECO:0000313" key="3">
    <source>
        <dbReference type="Proteomes" id="UP000033647"/>
    </source>
</evidence>
<feature type="compositionally biased region" description="Basic and acidic residues" evidence="1">
    <location>
        <begin position="625"/>
        <end position="641"/>
    </location>
</feature>
<dbReference type="Proteomes" id="UP000033647">
    <property type="component" value="Unassembled WGS sequence"/>
</dbReference>
<dbReference type="EMBL" id="LAFY01000067">
    <property type="protein sequence ID" value="KJY02268.1"/>
    <property type="molecule type" value="Genomic_DNA"/>
</dbReference>
<feature type="compositionally biased region" description="Low complexity" evidence="1">
    <location>
        <begin position="422"/>
        <end position="444"/>
    </location>
</feature>
<comment type="caution">
    <text evidence="2">The sequence shown here is derived from an EMBL/GenBank/DDBJ whole genome shotgun (WGS) entry which is preliminary data.</text>
</comment>
<proteinExistence type="predicted"/>
<protein>
    <submittedName>
        <fullName evidence="2">Uncharacterized protein</fullName>
    </submittedName>
</protein>
<feature type="region of interest" description="Disordered" evidence="1">
    <location>
        <begin position="588"/>
        <end position="711"/>
    </location>
</feature>
<feature type="region of interest" description="Disordered" evidence="1">
    <location>
        <begin position="412"/>
        <end position="544"/>
    </location>
</feature>
<feature type="compositionally biased region" description="Polar residues" evidence="1">
    <location>
        <begin position="14"/>
        <end position="45"/>
    </location>
</feature>
<feature type="compositionally biased region" description="Pro residues" evidence="1">
    <location>
        <begin position="502"/>
        <end position="516"/>
    </location>
</feature>
<dbReference type="OrthoDB" id="10335354at2759"/>